<gene>
    <name evidence="2" type="ORF">QJU78_05680</name>
</gene>
<dbReference type="RefSeq" id="WP_211597781.1">
    <property type="nucleotide sequence ID" value="NZ_JAGRQI010000008.1"/>
</dbReference>
<name>A0AAW8CQ16_9PAST</name>
<organism evidence="2 3">
    <name type="scientific">Pasteurella atlantica</name>
    <dbReference type="NCBI Taxonomy" id="2827233"/>
    <lineage>
        <taxon>Bacteria</taxon>
        <taxon>Pseudomonadati</taxon>
        <taxon>Pseudomonadota</taxon>
        <taxon>Gammaproteobacteria</taxon>
        <taxon>Pasteurellales</taxon>
        <taxon>Pasteurellaceae</taxon>
        <taxon>Pasteurella</taxon>
    </lineage>
</organism>
<feature type="signal peptide" evidence="1">
    <location>
        <begin position="1"/>
        <end position="22"/>
    </location>
</feature>
<comment type="caution">
    <text evidence="2">The sequence shown here is derived from an EMBL/GenBank/DDBJ whole genome shotgun (WGS) entry which is preliminary data.</text>
</comment>
<evidence type="ECO:0000313" key="2">
    <source>
        <dbReference type="EMBL" id="MDP8187263.1"/>
    </source>
</evidence>
<dbReference type="SUPFAM" id="SSF48452">
    <property type="entry name" value="TPR-like"/>
    <property type="match status" value="1"/>
</dbReference>
<dbReference type="EMBL" id="JASAYJ010000009">
    <property type="protein sequence ID" value="MDP8187263.1"/>
    <property type="molecule type" value="Genomic_DNA"/>
</dbReference>
<dbReference type="AlphaFoldDB" id="A0AAW8CQ16"/>
<sequence>MYSKFLKKTVSLSFILALTACANLTLSKNGKDPSVEMLTPQNIVAKEKLYESTLNYAGLISLYREVLKNQEDSRIRYKLADSYYQKGNGKEALFYLQPLLNKPEFTERAMLLQVKCLVQNKKYHEAVNEANKLITKFTRNPEAYNARGIAFAQLGRLDKSEQDFMSARERFLTDLVAINNLAMLNIIKGEYKNAVRLLLPQYLDGQKESRLLHNLVLALVKSGDTKYALDIIEKERLNTSETDLVNALKRTERVSKELAVR</sequence>
<dbReference type="Gene3D" id="1.25.40.10">
    <property type="entry name" value="Tetratricopeptide repeat domain"/>
    <property type="match status" value="1"/>
</dbReference>
<proteinExistence type="predicted"/>
<evidence type="ECO:0000256" key="1">
    <source>
        <dbReference type="SAM" id="SignalP"/>
    </source>
</evidence>
<evidence type="ECO:0000313" key="3">
    <source>
        <dbReference type="Proteomes" id="UP001230466"/>
    </source>
</evidence>
<protein>
    <submittedName>
        <fullName evidence="2">Tetratricopeptide repeat protein</fullName>
    </submittedName>
</protein>
<feature type="chain" id="PRO_5043824136" evidence="1">
    <location>
        <begin position="23"/>
        <end position="261"/>
    </location>
</feature>
<accession>A0AAW8CQ16</accession>
<dbReference type="PROSITE" id="PS51257">
    <property type="entry name" value="PROKAR_LIPOPROTEIN"/>
    <property type="match status" value="1"/>
</dbReference>
<dbReference type="Proteomes" id="UP001230466">
    <property type="component" value="Unassembled WGS sequence"/>
</dbReference>
<keyword evidence="1" id="KW-0732">Signal</keyword>
<dbReference type="InterPro" id="IPR011990">
    <property type="entry name" value="TPR-like_helical_dom_sf"/>
</dbReference>
<reference evidence="2" key="1">
    <citation type="journal article" date="2023" name="Front. Microbiol.">
        <title>Phylogeography and host specificity of Pasteurellaceae pathogenic to sea-farmed fish in the north-east Atlantic.</title>
        <authorList>
            <person name="Gulla S."/>
            <person name="Colquhoun D.J."/>
            <person name="Olsen A.B."/>
            <person name="Spilsberg B."/>
            <person name="Lagesen K."/>
            <person name="Aakesson C.P."/>
            <person name="Strom S."/>
            <person name="Manji F."/>
            <person name="Birkbeck T.H."/>
            <person name="Nilsen H.K."/>
        </authorList>
    </citation>
    <scope>NUCLEOTIDE SEQUENCE</scope>
    <source>
        <strain evidence="2">VIB1234</strain>
    </source>
</reference>
<dbReference type="Pfam" id="PF13432">
    <property type="entry name" value="TPR_16"/>
    <property type="match status" value="1"/>
</dbReference>